<dbReference type="Proteomes" id="UP000244902">
    <property type="component" value="Chromosome"/>
</dbReference>
<dbReference type="SUPFAM" id="SSF53955">
    <property type="entry name" value="Lysozyme-like"/>
    <property type="match status" value="1"/>
</dbReference>
<dbReference type="CDD" id="cd00254">
    <property type="entry name" value="LT-like"/>
    <property type="match status" value="1"/>
</dbReference>
<feature type="domain" description="Transglycosylase SLT" evidence="3">
    <location>
        <begin position="173"/>
        <end position="268"/>
    </location>
</feature>
<dbReference type="PANTHER" id="PTHR37423:SF2">
    <property type="entry name" value="MEMBRANE-BOUND LYTIC MUREIN TRANSGLYCOSYLASE C"/>
    <property type="match status" value="1"/>
</dbReference>
<dbReference type="Gene3D" id="1.10.530.10">
    <property type="match status" value="1"/>
</dbReference>
<reference evidence="4 5" key="1">
    <citation type="submission" date="2017-06" db="EMBL/GenBank/DDBJ databases">
        <title>Azoarcus sp. TSNA42 complete genome sequence.</title>
        <authorList>
            <person name="Woo J.-H."/>
            <person name="Kim H.-S."/>
        </authorList>
    </citation>
    <scope>NUCLEOTIDE SEQUENCE [LARGE SCALE GENOMIC DNA]</scope>
    <source>
        <strain evidence="4 5">TSNA42</strain>
    </source>
</reference>
<dbReference type="GO" id="GO:0000270">
    <property type="term" value="P:peptidoglycan metabolic process"/>
    <property type="evidence" value="ECO:0007669"/>
    <property type="project" value="InterPro"/>
</dbReference>
<keyword evidence="2" id="KW-0732">Signal</keyword>
<protein>
    <submittedName>
        <fullName evidence="4">Lytic transglycosylase</fullName>
    </submittedName>
</protein>
<proteinExistence type="inferred from homology"/>
<dbReference type="AlphaFoldDB" id="A0A2U8H1L4"/>
<dbReference type="OrthoDB" id="9815002at2"/>
<evidence type="ECO:0000259" key="3">
    <source>
        <dbReference type="Pfam" id="PF01464"/>
    </source>
</evidence>
<sequence>MRTATQLLTASVLLLCTVPGFAGTSGAGGDAPAWTDEPPVLARMLEDGYRAERNRLPQLAADRYCAAARYGSTEAQFQLGRLLLKHRRMADQPDNAMNLLALAARQGHEAAQTLLASGRNAVADIGNDLPDCLYSGETGSLADTGAAVPHEVVERFVASLSIERRRHARLVQRLAPGYDVDPRLALAIVRTESNFNANARSPRNAQGLMQLIPDTAERFGVRNIMDPEQNVRGGLAYLRWLLRRFEGDVLMTAAAYNAGEGAVERYGGVPPYDETQEYVRRIMAFYRASQHEQPALRALASAPPQES</sequence>
<dbReference type="SUPFAM" id="SSF81901">
    <property type="entry name" value="HCP-like"/>
    <property type="match status" value="1"/>
</dbReference>
<dbReference type="GO" id="GO:0008933">
    <property type="term" value="F:peptidoglycan lytic transglycosylase activity"/>
    <property type="evidence" value="ECO:0007669"/>
    <property type="project" value="InterPro"/>
</dbReference>
<dbReference type="InterPro" id="IPR008258">
    <property type="entry name" value="Transglycosylase_SLT_dom_1"/>
</dbReference>
<dbReference type="PROSITE" id="PS00922">
    <property type="entry name" value="TRANSGLYCOSYLASE"/>
    <property type="match status" value="1"/>
</dbReference>
<dbReference type="Gene3D" id="1.25.40.10">
    <property type="entry name" value="Tetratricopeptide repeat domain"/>
    <property type="match status" value="1"/>
</dbReference>
<dbReference type="InterPro" id="IPR000189">
    <property type="entry name" value="Transglyc_AS"/>
</dbReference>
<feature type="chain" id="PRO_5015917752" evidence="2">
    <location>
        <begin position="23"/>
        <end position="307"/>
    </location>
</feature>
<dbReference type="InterPro" id="IPR011990">
    <property type="entry name" value="TPR-like_helical_dom_sf"/>
</dbReference>
<gene>
    <name evidence="4" type="ORF">CEW87_06685</name>
</gene>
<dbReference type="InterPro" id="IPR023346">
    <property type="entry name" value="Lysozyme-like_dom_sf"/>
</dbReference>
<accession>A0A2U8H1L4</accession>
<evidence type="ECO:0000313" key="5">
    <source>
        <dbReference type="Proteomes" id="UP000244902"/>
    </source>
</evidence>
<dbReference type="Pfam" id="PF01464">
    <property type="entry name" value="SLT"/>
    <property type="match status" value="1"/>
</dbReference>
<feature type="signal peptide" evidence="2">
    <location>
        <begin position="1"/>
        <end position="22"/>
    </location>
</feature>
<comment type="similarity">
    <text evidence="1">Belongs to the transglycosylase Slt family.</text>
</comment>
<organism evidence="4 5">
    <name type="scientific">Parazoarcus communis</name>
    <dbReference type="NCBI Taxonomy" id="41977"/>
    <lineage>
        <taxon>Bacteria</taxon>
        <taxon>Pseudomonadati</taxon>
        <taxon>Pseudomonadota</taxon>
        <taxon>Betaproteobacteria</taxon>
        <taxon>Rhodocyclales</taxon>
        <taxon>Zoogloeaceae</taxon>
        <taxon>Parazoarcus</taxon>
    </lineage>
</organism>
<evidence type="ECO:0000256" key="1">
    <source>
        <dbReference type="ARBA" id="ARBA00007734"/>
    </source>
</evidence>
<evidence type="ECO:0000256" key="2">
    <source>
        <dbReference type="SAM" id="SignalP"/>
    </source>
</evidence>
<evidence type="ECO:0000313" key="4">
    <source>
        <dbReference type="EMBL" id="AWI79076.1"/>
    </source>
</evidence>
<dbReference type="PANTHER" id="PTHR37423">
    <property type="entry name" value="SOLUBLE LYTIC MUREIN TRANSGLYCOSYLASE-RELATED"/>
    <property type="match status" value="1"/>
</dbReference>
<name>A0A2U8H1L4_9RHOO</name>
<dbReference type="RefSeq" id="WP_108971990.1">
    <property type="nucleotide sequence ID" value="NZ_CP022188.1"/>
</dbReference>
<dbReference type="EMBL" id="CP022188">
    <property type="protein sequence ID" value="AWI79076.1"/>
    <property type="molecule type" value="Genomic_DNA"/>
</dbReference>
<dbReference type="GO" id="GO:0016020">
    <property type="term" value="C:membrane"/>
    <property type="evidence" value="ECO:0007669"/>
    <property type="project" value="InterPro"/>
</dbReference>